<accession>A0ABW1ZKI7</accession>
<organism evidence="2 3">
    <name type="scientific">Deinococcus multiflagellatus</name>
    <dbReference type="NCBI Taxonomy" id="1656887"/>
    <lineage>
        <taxon>Bacteria</taxon>
        <taxon>Thermotogati</taxon>
        <taxon>Deinococcota</taxon>
        <taxon>Deinococci</taxon>
        <taxon>Deinococcales</taxon>
        <taxon>Deinococcaceae</taxon>
        <taxon>Deinococcus</taxon>
    </lineage>
</organism>
<evidence type="ECO:0000313" key="2">
    <source>
        <dbReference type="EMBL" id="MFC6660325.1"/>
    </source>
</evidence>
<evidence type="ECO:0000256" key="1">
    <source>
        <dbReference type="SAM" id="SignalP"/>
    </source>
</evidence>
<dbReference type="Gene3D" id="3.40.1000.10">
    <property type="entry name" value="Mog1/PsbP, alpha/beta/alpha sandwich"/>
    <property type="match status" value="1"/>
</dbReference>
<evidence type="ECO:0000313" key="3">
    <source>
        <dbReference type="Proteomes" id="UP001596317"/>
    </source>
</evidence>
<reference evidence="3" key="1">
    <citation type="journal article" date="2019" name="Int. J. Syst. Evol. Microbiol.">
        <title>The Global Catalogue of Microorganisms (GCM) 10K type strain sequencing project: providing services to taxonomists for standard genome sequencing and annotation.</title>
        <authorList>
            <consortium name="The Broad Institute Genomics Platform"/>
            <consortium name="The Broad Institute Genome Sequencing Center for Infectious Disease"/>
            <person name="Wu L."/>
            <person name="Ma J."/>
        </authorList>
    </citation>
    <scope>NUCLEOTIDE SEQUENCE [LARGE SCALE GENOMIC DNA]</scope>
    <source>
        <strain evidence="3">CCUG 63830</strain>
    </source>
</reference>
<gene>
    <name evidence="2" type="ORF">ACFP90_08115</name>
</gene>
<dbReference type="InterPro" id="IPR014894">
    <property type="entry name" value="DcrB/EagT6"/>
</dbReference>
<protein>
    <submittedName>
        <fullName evidence="2">DcrB-related protein</fullName>
    </submittedName>
</protein>
<dbReference type="SUPFAM" id="SSF55724">
    <property type="entry name" value="Mog1p/PsbP-like"/>
    <property type="match status" value="1"/>
</dbReference>
<dbReference type="Proteomes" id="UP001596317">
    <property type="component" value="Unassembled WGS sequence"/>
</dbReference>
<sequence length="164" mass="17447">MTLSRPLLTLILLSGVAHAATYKDPSGTFSATVPAGWQQGSYPGTAVVFAAKPESGFASNINVIVQPLPAGMTQAQYHALSVKQIGQLITDGKILKNEAATLGGIKGNRLVYTGRQGQYKLYFIATYAVKGNRAYVVTATSRQGQEAKLAPVNDAFIKSFKVLK</sequence>
<dbReference type="EMBL" id="JBHSWB010000001">
    <property type="protein sequence ID" value="MFC6660325.1"/>
    <property type="molecule type" value="Genomic_DNA"/>
</dbReference>
<dbReference type="InterPro" id="IPR016123">
    <property type="entry name" value="Mog1/PsbP_a/b/a-sand"/>
</dbReference>
<proteinExistence type="predicted"/>
<feature type="chain" id="PRO_5045810904" evidence="1">
    <location>
        <begin position="20"/>
        <end position="164"/>
    </location>
</feature>
<comment type="caution">
    <text evidence="2">The sequence shown here is derived from an EMBL/GenBank/DDBJ whole genome shotgun (WGS) entry which is preliminary data.</text>
</comment>
<keyword evidence="1" id="KW-0732">Signal</keyword>
<name>A0ABW1ZKI7_9DEIO</name>
<dbReference type="Pfam" id="PF08786">
    <property type="entry name" value="DcrB"/>
    <property type="match status" value="1"/>
</dbReference>
<keyword evidence="3" id="KW-1185">Reference proteome</keyword>
<dbReference type="RefSeq" id="WP_224609569.1">
    <property type="nucleotide sequence ID" value="NZ_JAIQXV010000011.1"/>
</dbReference>
<feature type="signal peptide" evidence="1">
    <location>
        <begin position="1"/>
        <end position="19"/>
    </location>
</feature>